<evidence type="ECO:0000313" key="2">
    <source>
        <dbReference type="Proteomes" id="UP000541352"/>
    </source>
</evidence>
<dbReference type="RefSeq" id="WP_183971936.1">
    <property type="nucleotide sequence ID" value="NZ_JACIBY010000002.1"/>
</dbReference>
<organism evidence="1 2">
    <name type="scientific">Runella defluvii</name>
    <dbReference type="NCBI Taxonomy" id="370973"/>
    <lineage>
        <taxon>Bacteria</taxon>
        <taxon>Pseudomonadati</taxon>
        <taxon>Bacteroidota</taxon>
        <taxon>Cytophagia</taxon>
        <taxon>Cytophagales</taxon>
        <taxon>Spirosomataceae</taxon>
        <taxon>Runella</taxon>
    </lineage>
</organism>
<dbReference type="Proteomes" id="UP000541352">
    <property type="component" value="Unassembled WGS sequence"/>
</dbReference>
<gene>
    <name evidence="1" type="ORF">FHS57_001176</name>
</gene>
<dbReference type="AlphaFoldDB" id="A0A7W6EPB5"/>
<evidence type="ECO:0000313" key="1">
    <source>
        <dbReference type="EMBL" id="MBB3837182.1"/>
    </source>
</evidence>
<proteinExistence type="predicted"/>
<keyword evidence="2" id="KW-1185">Reference proteome</keyword>
<accession>A0A7W6EPB5</accession>
<name>A0A7W6EPB5_9BACT</name>
<reference evidence="1 2" key="1">
    <citation type="submission" date="2020-08" db="EMBL/GenBank/DDBJ databases">
        <title>Genomic Encyclopedia of Type Strains, Phase IV (KMG-IV): sequencing the most valuable type-strain genomes for metagenomic binning, comparative biology and taxonomic classification.</title>
        <authorList>
            <person name="Goeker M."/>
        </authorList>
    </citation>
    <scope>NUCLEOTIDE SEQUENCE [LARGE SCALE GENOMIC DNA]</scope>
    <source>
        <strain evidence="1 2">DSM 17976</strain>
    </source>
</reference>
<dbReference type="EMBL" id="JACIBY010000002">
    <property type="protein sequence ID" value="MBB3837182.1"/>
    <property type="molecule type" value="Genomic_DNA"/>
</dbReference>
<sequence>MSTLDLKQRLINSRKFEKESDYQVVEEIYRLYNSSFFNEKNVEILMYGLDDNSEDLESTNSLIEIIFSMSEKGGVGVVSERLSLIVLSNITACMPHAKLHLKRIIGIVIS</sequence>
<comment type="caution">
    <text evidence="1">The sequence shown here is derived from an EMBL/GenBank/DDBJ whole genome shotgun (WGS) entry which is preliminary data.</text>
</comment>
<protein>
    <submittedName>
        <fullName evidence="1">Uncharacterized protein</fullName>
    </submittedName>
</protein>